<dbReference type="PANTHER" id="PTHR18640">
    <property type="entry name" value="SOLUTE CARRIER FAMILY 10 MEMBER 7"/>
    <property type="match status" value="1"/>
</dbReference>
<gene>
    <name evidence="3" type="ORF">AURANDRAFT_29431</name>
</gene>
<feature type="transmembrane region" description="Helical" evidence="2">
    <location>
        <begin position="167"/>
        <end position="189"/>
    </location>
</feature>
<proteinExistence type="predicted"/>
<name>F0YF29_AURAN</name>
<keyword evidence="4" id="KW-1185">Reference proteome</keyword>
<dbReference type="OMA" id="RYVFKQL"/>
<keyword evidence="2" id="KW-1133">Transmembrane helix</keyword>
<feature type="transmembrane region" description="Helical" evidence="2">
    <location>
        <begin position="267"/>
        <end position="289"/>
    </location>
</feature>
<dbReference type="Proteomes" id="UP000002729">
    <property type="component" value="Unassembled WGS sequence"/>
</dbReference>
<dbReference type="RefSeq" id="XP_009038935.1">
    <property type="nucleotide sequence ID" value="XM_009040687.1"/>
</dbReference>
<sequence length="392" mass="41854">MELAAKDQEDGETLCTPDVDAPPPPPEKPSARERCWSFYSSNSFVLNVIVVICVARAAPWIGAEHLAPQITASQISVSVIFFFTGLGLKTRELIKALANYRFNAFVQLFNLGVLPVGIWCVSSLLRSMNALSRGLANGIVVCASLPMTVNMVIVLTKSAGGDEAAAVFNSACGNLLGVFVTPGWVVALLGKSSSVDFVAVLLKLSRRVLGPLFVGQLAQYHLPKVAAWAKKHKPRLKKLQEGLLTFIVYCAFCNQFKNGESARASDVLVMVVVQCALLGVCMGLAWFALGVAGFPPALRVMGLFGCTHKTVAMGVPLIDAIYGDDSNKGLYLLPLLVWHPTQLIVGSFLANPLSKWIAKHRASAEVVAGEAPDDAIEAPPPDSPLVSRKAAS</sequence>
<dbReference type="AlphaFoldDB" id="F0YF29"/>
<dbReference type="PANTHER" id="PTHR18640:SF5">
    <property type="entry name" value="SODIUM_BILE ACID COTRANSPORTER 7"/>
    <property type="match status" value="1"/>
</dbReference>
<evidence type="ECO:0000313" key="3">
    <source>
        <dbReference type="EMBL" id="EGB06355.1"/>
    </source>
</evidence>
<dbReference type="KEGG" id="aaf:AURANDRAFT_29431"/>
<protein>
    <submittedName>
        <fullName evidence="3">Uncharacterized protein</fullName>
    </submittedName>
</protein>
<reference evidence="3 4" key="1">
    <citation type="journal article" date="2011" name="Proc. Natl. Acad. Sci. U.S.A.">
        <title>Niche of harmful alga Aureococcus anophagefferens revealed through ecogenomics.</title>
        <authorList>
            <person name="Gobler C.J."/>
            <person name="Berry D.L."/>
            <person name="Dyhrman S.T."/>
            <person name="Wilhelm S.W."/>
            <person name="Salamov A."/>
            <person name="Lobanov A.V."/>
            <person name="Zhang Y."/>
            <person name="Collier J.L."/>
            <person name="Wurch L.L."/>
            <person name="Kustka A.B."/>
            <person name="Dill B.D."/>
            <person name="Shah M."/>
            <person name="VerBerkmoes N.C."/>
            <person name="Kuo A."/>
            <person name="Terry A."/>
            <person name="Pangilinan J."/>
            <person name="Lindquist E.A."/>
            <person name="Lucas S."/>
            <person name="Paulsen I.T."/>
            <person name="Hattenrath-Lehmann T.K."/>
            <person name="Talmage S.C."/>
            <person name="Walker E.A."/>
            <person name="Koch F."/>
            <person name="Burson A.M."/>
            <person name="Marcoval M.A."/>
            <person name="Tang Y.Z."/>
            <person name="Lecleir G.R."/>
            <person name="Coyne K.J."/>
            <person name="Berg G.M."/>
            <person name="Bertrand E.M."/>
            <person name="Saito M.A."/>
            <person name="Gladyshev V.N."/>
            <person name="Grigoriev I.V."/>
        </authorList>
    </citation>
    <scope>NUCLEOTIDE SEQUENCE [LARGE SCALE GENOMIC DNA]</scope>
    <source>
        <strain evidence="4">CCMP 1984</strain>
    </source>
</reference>
<feature type="region of interest" description="Disordered" evidence="1">
    <location>
        <begin position="371"/>
        <end position="392"/>
    </location>
</feature>
<keyword evidence="2" id="KW-0472">Membrane</keyword>
<dbReference type="Pfam" id="PF13593">
    <property type="entry name" value="SBF_like"/>
    <property type="match status" value="1"/>
</dbReference>
<feature type="transmembrane region" description="Helical" evidence="2">
    <location>
        <begin position="331"/>
        <end position="351"/>
    </location>
</feature>
<dbReference type="GeneID" id="20220725"/>
<dbReference type="OrthoDB" id="188035at2759"/>
<accession>F0YF29</accession>
<dbReference type="InParanoid" id="F0YF29"/>
<feature type="region of interest" description="Disordered" evidence="1">
    <location>
        <begin position="1"/>
        <end position="29"/>
    </location>
</feature>
<evidence type="ECO:0000256" key="2">
    <source>
        <dbReference type="SAM" id="Phobius"/>
    </source>
</evidence>
<dbReference type="InterPro" id="IPR038770">
    <property type="entry name" value="Na+/solute_symporter_sf"/>
</dbReference>
<dbReference type="Gene3D" id="1.20.1530.20">
    <property type="match status" value="1"/>
</dbReference>
<evidence type="ECO:0000256" key="1">
    <source>
        <dbReference type="SAM" id="MobiDB-lite"/>
    </source>
</evidence>
<feature type="transmembrane region" description="Helical" evidence="2">
    <location>
        <begin position="69"/>
        <end position="88"/>
    </location>
</feature>
<dbReference type="GO" id="GO:0005886">
    <property type="term" value="C:plasma membrane"/>
    <property type="evidence" value="ECO:0007669"/>
    <property type="project" value="TreeGrafter"/>
</dbReference>
<feature type="transmembrane region" description="Helical" evidence="2">
    <location>
        <begin position="134"/>
        <end position="155"/>
    </location>
</feature>
<evidence type="ECO:0000313" key="4">
    <source>
        <dbReference type="Proteomes" id="UP000002729"/>
    </source>
</evidence>
<dbReference type="EMBL" id="GL833135">
    <property type="protein sequence ID" value="EGB06355.1"/>
    <property type="molecule type" value="Genomic_DNA"/>
</dbReference>
<feature type="transmembrane region" description="Helical" evidence="2">
    <location>
        <begin position="44"/>
        <end position="63"/>
    </location>
</feature>
<dbReference type="eggNOG" id="KOG4821">
    <property type="taxonomic scope" value="Eukaryota"/>
</dbReference>
<organism evidence="4">
    <name type="scientific">Aureococcus anophagefferens</name>
    <name type="common">Harmful bloom alga</name>
    <dbReference type="NCBI Taxonomy" id="44056"/>
    <lineage>
        <taxon>Eukaryota</taxon>
        <taxon>Sar</taxon>
        <taxon>Stramenopiles</taxon>
        <taxon>Ochrophyta</taxon>
        <taxon>Pelagophyceae</taxon>
        <taxon>Pelagomonadales</taxon>
        <taxon>Pelagomonadaceae</taxon>
        <taxon>Aureococcus</taxon>
    </lineage>
</organism>
<dbReference type="InterPro" id="IPR016833">
    <property type="entry name" value="Put_Na-Bile_cotransptr"/>
</dbReference>
<keyword evidence="2" id="KW-0812">Transmembrane</keyword>